<reference evidence="1" key="1">
    <citation type="submission" date="2021-01" db="EMBL/GenBank/DDBJ databases">
        <authorList>
            <person name="Corre E."/>
            <person name="Pelletier E."/>
            <person name="Niang G."/>
            <person name="Scheremetjew M."/>
            <person name="Finn R."/>
            <person name="Kale V."/>
            <person name="Holt S."/>
            <person name="Cochrane G."/>
            <person name="Meng A."/>
            <person name="Brown T."/>
            <person name="Cohen L."/>
        </authorList>
    </citation>
    <scope>NUCLEOTIDE SEQUENCE</scope>
    <source>
        <strain evidence="1">ECT3854</strain>
    </source>
</reference>
<organism evidence="1">
    <name type="scientific">Cyclophora tenuis</name>
    <name type="common">Marine diatom</name>
    <dbReference type="NCBI Taxonomy" id="216820"/>
    <lineage>
        <taxon>Eukaryota</taxon>
        <taxon>Sar</taxon>
        <taxon>Stramenopiles</taxon>
        <taxon>Ochrophyta</taxon>
        <taxon>Bacillariophyta</taxon>
        <taxon>Fragilariophyceae</taxon>
        <taxon>Fragilariophycidae</taxon>
        <taxon>Cyclophorales</taxon>
        <taxon>Cyclophoraceae</taxon>
        <taxon>Cyclophora</taxon>
    </lineage>
</organism>
<evidence type="ECO:0000313" key="1">
    <source>
        <dbReference type="EMBL" id="CAD8937990.1"/>
    </source>
</evidence>
<dbReference type="EMBL" id="HBFW01014203">
    <property type="protein sequence ID" value="CAD8937990.1"/>
    <property type="molecule type" value="Transcribed_RNA"/>
</dbReference>
<sequence>MILREAPKHPEVMIAQDDSTSSFDIDELELRVWTSLQDFCANTRFSPPPSVMCLFPPNAKNTWSLKNNVQAASRTTTPILSPPDEYPSKRRQRRFSFSVSAFLEGTELGTDLRQMWLETPSTYSRLRSILDRLENLNQSLLGEFQ</sequence>
<name>A0A7S1D6I4_CYCTE</name>
<proteinExistence type="predicted"/>
<protein>
    <submittedName>
        <fullName evidence="1">Uncharacterized protein</fullName>
    </submittedName>
</protein>
<dbReference type="AlphaFoldDB" id="A0A7S1D6I4"/>
<accession>A0A7S1D6I4</accession>
<gene>
    <name evidence="1" type="ORF">CTEN0397_LOCUS9053</name>
</gene>